<keyword evidence="4 5" id="KW-0269">Exonuclease</keyword>
<evidence type="ECO:0000256" key="5">
    <source>
        <dbReference type="HAMAP-Rule" id="MF_00378"/>
    </source>
</evidence>
<comment type="function">
    <text evidence="5">Bidirectionally degrades single-stranded DNA into large acid-insoluble oligonucleotides, which are then degraded further into small acid-soluble oligonucleotides.</text>
</comment>
<dbReference type="AlphaFoldDB" id="A0A423UIE4"/>
<dbReference type="CDD" id="cd04489">
    <property type="entry name" value="ExoVII_LU_OBF"/>
    <property type="match status" value="1"/>
</dbReference>
<feature type="domain" description="OB-fold nucleic acid binding" evidence="8">
    <location>
        <begin position="57"/>
        <end position="147"/>
    </location>
</feature>
<comment type="subcellular location">
    <subcellularLocation>
        <location evidence="5 6">Cytoplasm</location>
    </subcellularLocation>
</comment>
<comment type="similarity">
    <text evidence="5 6">Belongs to the XseA family.</text>
</comment>
<sequence>MGDRGEGTRAALADALERARAATAGSSAADSCAAAPVGGPARGGHEAGAGGASAALSVSAAMALAKGALEGVVVRLVGEVSETSSKRGYKAVYFTVKDADAALPCMMWMGRYKASGVDLAVGQLVELTGRFTLYAAKGRMNFDVFSIELAGEGRLRAQVAALARKLEAEGLMDPARKLPIPQFPLTIGIVTSPRGDAVHDMLRTLRNRFPVARVFVAGVQVEGAQAAASIVEGMRCMYRAGVEVMLVGRGGGSYEDMMPFNDEALARAIAACPIPVVTGIGHEPDTFIADMVADRRASTPTYAAMAVTPTRESLAELFCAHARSLSMSAGRAVERAAAEVRRCAERPVLRDPNLLLAAPMQGVDLASERLFRAIPANLERDRATLDRQRERLARLLPEGVARERAALERYRERLLPALPANLERDRVQVGHARQRLASLGPGLVPRFGQQAALAAARLEDLSPLSVLGRGYAIARTQEGAVAKRVEDAPPGSALEVTVSDGVLACRVESARREDIEMILWEDEDNGDR</sequence>
<dbReference type="InterPro" id="IPR025824">
    <property type="entry name" value="OB-fold_nuc-bd_dom"/>
</dbReference>
<dbReference type="GO" id="GO:0008855">
    <property type="term" value="F:exodeoxyribonuclease VII activity"/>
    <property type="evidence" value="ECO:0007669"/>
    <property type="project" value="UniProtKB-UniRule"/>
</dbReference>
<dbReference type="NCBIfam" id="TIGR00237">
    <property type="entry name" value="xseA"/>
    <property type="match status" value="1"/>
</dbReference>
<evidence type="ECO:0000313" key="9">
    <source>
        <dbReference type="EMBL" id="ROT88793.1"/>
    </source>
</evidence>
<dbReference type="EC" id="3.1.11.6" evidence="5"/>
<dbReference type="RefSeq" id="WP_096228494.1">
    <property type="nucleotide sequence ID" value="NZ_CP168029.1"/>
</dbReference>
<gene>
    <name evidence="5 9" type="primary">xseA</name>
    <name evidence="9" type="ORF">DMP12_11265</name>
</gene>
<dbReference type="PANTHER" id="PTHR30008:SF0">
    <property type="entry name" value="EXODEOXYRIBONUCLEASE 7 LARGE SUBUNIT"/>
    <property type="match status" value="1"/>
</dbReference>
<dbReference type="GO" id="GO:0009318">
    <property type="term" value="C:exodeoxyribonuclease VII complex"/>
    <property type="evidence" value="ECO:0007669"/>
    <property type="project" value="UniProtKB-UniRule"/>
</dbReference>
<dbReference type="GO" id="GO:0006308">
    <property type="term" value="P:DNA catabolic process"/>
    <property type="evidence" value="ECO:0007669"/>
    <property type="project" value="UniProtKB-UniRule"/>
</dbReference>
<dbReference type="GO" id="GO:0003676">
    <property type="term" value="F:nucleic acid binding"/>
    <property type="evidence" value="ECO:0007669"/>
    <property type="project" value="InterPro"/>
</dbReference>
<dbReference type="HAMAP" id="MF_00378">
    <property type="entry name" value="Exonuc_7_L"/>
    <property type="match status" value="1"/>
</dbReference>
<reference evidence="10" key="1">
    <citation type="submission" date="2018-05" db="EMBL/GenBank/DDBJ databases">
        <title>Genome Sequencing of selected type strains of the family Eggerthellaceae.</title>
        <authorList>
            <person name="Danylec N."/>
            <person name="Stoll D.A."/>
            <person name="Doetsch A."/>
            <person name="Huch M."/>
        </authorList>
    </citation>
    <scope>NUCLEOTIDE SEQUENCE [LARGE SCALE GENOMIC DNA]</scope>
    <source>
        <strain evidence="10">DSM 27213</strain>
    </source>
</reference>
<evidence type="ECO:0000259" key="8">
    <source>
        <dbReference type="Pfam" id="PF13742"/>
    </source>
</evidence>
<protein>
    <recommendedName>
        <fullName evidence="5">Exodeoxyribonuclease 7 large subunit</fullName>
        <ecNumber evidence="5">3.1.11.6</ecNumber>
    </recommendedName>
    <alternativeName>
        <fullName evidence="5">Exodeoxyribonuclease VII large subunit</fullName>
        <shortName evidence="5">Exonuclease VII large subunit</shortName>
    </alternativeName>
</protein>
<evidence type="ECO:0000256" key="3">
    <source>
        <dbReference type="ARBA" id="ARBA00022801"/>
    </source>
</evidence>
<evidence type="ECO:0000256" key="4">
    <source>
        <dbReference type="ARBA" id="ARBA00022839"/>
    </source>
</evidence>
<keyword evidence="1 5" id="KW-0963">Cytoplasm</keyword>
<dbReference type="PANTHER" id="PTHR30008">
    <property type="entry name" value="EXODEOXYRIBONUCLEASE 7 LARGE SUBUNIT"/>
    <property type="match status" value="1"/>
</dbReference>
<evidence type="ECO:0000256" key="6">
    <source>
        <dbReference type="RuleBase" id="RU004355"/>
    </source>
</evidence>
<dbReference type="EMBL" id="QIBW01000014">
    <property type="protein sequence ID" value="ROT88793.1"/>
    <property type="molecule type" value="Genomic_DNA"/>
</dbReference>
<dbReference type="GO" id="GO:0005737">
    <property type="term" value="C:cytoplasm"/>
    <property type="evidence" value="ECO:0007669"/>
    <property type="project" value="UniProtKB-SubCell"/>
</dbReference>
<name>A0A423UIE4_9ACTN</name>
<feature type="domain" description="Exonuclease VII large subunit C-terminal" evidence="7">
    <location>
        <begin position="171"/>
        <end position="505"/>
    </location>
</feature>
<evidence type="ECO:0000256" key="1">
    <source>
        <dbReference type="ARBA" id="ARBA00022490"/>
    </source>
</evidence>
<comment type="catalytic activity">
    <reaction evidence="5 6">
        <text>Exonucleolytic cleavage in either 5'- to 3'- or 3'- to 5'-direction to yield nucleoside 5'-phosphates.</text>
        <dbReference type="EC" id="3.1.11.6"/>
    </reaction>
</comment>
<comment type="caution">
    <text evidence="9">The sequence shown here is derived from an EMBL/GenBank/DDBJ whole genome shotgun (WGS) entry which is preliminary data.</text>
</comment>
<organism evidence="9 10">
    <name type="scientific">Gordonibacter urolithinfaciens</name>
    <dbReference type="NCBI Taxonomy" id="1335613"/>
    <lineage>
        <taxon>Bacteria</taxon>
        <taxon>Bacillati</taxon>
        <taxon>Actinomycetota</taxon>
        <taxon>Coriobacteriia</taxon>
        <taxon>Eggerthellales</taxon>
        <taxon>Eggerthellaceae</taxon>
        <taxon>Gordonibacter</taxon>
    </lineage>
</organism>
<comment type="subunit">
    <text evidence="5">Heterooligomer composed of large and small subunits.</text>
</comment>
<dbReference type="Pfam" id="PF13742">
    <property type="entry name" value="tRNA_anti_2"/>
    <property type="match status" value="1"/>
</dbReference>
<accession>A0A423UIE4</accession>
<dbReference type="InterPro" id="IPR003753">
    <property type="entry name" value="Exonuc_VII_L"/>
</dbReference>
<evidence type="ECO:0000259" key="7">
    <source>
        <dbReference type="Pfam" id="PF02601"/>
    </source>
</evidence>
<dbReference type="Pfam" id="PF02601">
    <property type="entry name" value="Exonuc_VII_L"/>
    <property type="match status" value="1"/>
</dbReference>
<dbReference type="InterPro" id="IPR020579">
    <property type="entry name" value="Exonuc_VII_lsu_C"/>
</dbReference>
<evidence type="ECO:0000256" key="2">
    <source>
        <dbReference type="ARBA" id="ARBA00022722"/>
    </source>
</evidence>
<evidence type="ECO:0000313" key="10">
    <source>
        <dbReference type="Proteomes" id="UP000285258"/>
    </source>
</evidence>
<keyword evidence="2 5" id="KW-0540">Nuclease</keyword>
<dbReference type="Proteomes" id="UP000285258">
    <property type="component" value="Unassembled WGS sequence"/>
</dbReference>
<keyword evidence="3 5" id="KW-0378">Hydrolase</keyword>
<proteinExistence type="inferred from homology"/>